<organism evidence="1 2">
    <name type="scientific">Duganella vulcania</name>
    <dbReference type="NCBI Taxonomy" id="2692166"/>
    <lineage>
        <taxon>Bacteria</taxon>
        <taxon>Pseudomonadati</taxon>
        <taxon>Pseudomonadota</taxon>
        <taxon>Betaproteobacteria</taxon>
        <taxon>Burkholderiales</taxon>
        <taxon>Oxalobacteraceae</taxon>
        <taxon>Telluria group</taxon>
        <taxon>Duganella</taxon>
    </lineage>
</organism>
<dbReference type="RefSeq" id="WP_161087770.1">
    <property type="nucleotide sequence ID" value="NZ_WWCX01000181.1"/>
</dbReference>
<name>A0A845GXL0_9BURK</name>
<reference evidence="1" key="1">
    <citation type="submission" date="2019-12" db="EMBL/GenBank/DDBJ databases">
        <title>Novel species isolated from a subtropical stream in China.</title>
        <authorList>
            <person name="Lu H."/>
        </authorList>
    </citation>
    <scope>NUCLEOTIDE SEQUENCE [LARGE SCALE GENOMIC DNA]</scope>
    <source>
        <strain evidence="1">FT81W</strain>
    </source>
</reference>
<protein>
    <submittedName>
        <fullName evidence="1">Uncharacterized protein</fullName>
    </submittedName>
</protein>
<evidence type="ECO:0000313" key="1">
    <source>
        <dbReference type="EMBL" id="MYM99004.1"/>
    </source>
</evidence>
<sequence>MPSIPERRLEEEVIVATAVVSANRVSPQGFFAGSQQRRPVRRAWKKYFQNDGTAPRAAPLMVTGGAAYARRDVDGPGFSSCVLD</sequence>
<comment type="caution">
    <text evidence="1">The sequence shown here is derived from an EMBL/GenBank/DDBJ whole genome shotgun (WGS) entry which is preliminary data.</text>
</comment>
<evidence type="ECO:0000313" key="2">
    <source>
        <dbReference type="Proteomes" id="UP000447355"/>
    </source>
</evidence>
<accession>A0A845GXL0</accession>
<dbReference type="Proteomes" id="UP000447355">
    <property type="component" value="Unassembled WGS sequence"/>
</dbReference>
<gene>
    <name evidence="1" type="ORF">GTP90_34690</name>
</gene>
<dbReference type="EMBL" id="WWCX01000181">
    <property type="protein sequence ID" value="MYM99004.1"/>
    <property type="molecule type" value="Genomic_DNA"/>
</dbReference>
<proteinExistence type="predicted"/>
<dbReference type="AlphaFoldDB" id="A0A845GXL0"/>